<dbReference type="OrthoDB" id="8962522at2759"/>
<dbReference type="KEGG" id="char:116219039"/>
<accession>A0A6P8EZG1</accession>
<protein>
    <submittedName>
        <fullName evidence="2">Uncharacterized protein LOC116219039</fullName>
    </submittedName>
</protein>
<dbReference type="Proteomes" id="UP000515152">
    <property type="component" value="Chromosome 24"/>
</dbReference>
<dbReference type="GeneID" id="116219039"/>
<dbReference type="RefSeq" id="XP_031417799.1">
    <property type="nucleotide sequence ID" value="XM_031561939.2"/>
</dbReference>
<reference evidence="2" key="1">
    <citation type="submission" date="2025-08" db="UniProtKB">
        <authorList>
            <consortium name="RefSeq"/>
        </authorList>
    </citation>
    <scope>IDENTIFICATION</scope>
</reference>
<gene>
    <name evidence="2" type="primary">LOC116219039</name>
</gene>
<dbReference type="AlphaFoldDB" id="A0A6P8EZG1"/>
<sequence length="215" mass="22560">MYDAMVLITTLKETCSEIDQDVASALSSNVDTVSSTAISTLGNSSTGFSTGQLTGTSATVIFSSLSVLSTVVGWNQGQALTLVQKLISSGSFTITSSQDIQTLGTLITGLPSTIISSISSAEILTASQSSAVVSNLITAPTIVQQTFVNQIISVDTSVGSILTNVPDRLASQIPRDFLQGFSQTTETVTKLNQKTWTVNQRNDAIKSIYGNSYSV</sequence>
<name>A0A6P8EZG1_CLUHA</name>
<organism evidence="1 2">
    <name type="scientific">Clupea harengus</name>
    <name type="common">Atlantic herring</name>
    <dbReference type="NCBI Taxonomy" id="7950"/>
    <lineage>
        <taxon>Eukaryota</taxon>
        <taxon>Metazoa</taxon>
        <taxon>Chordata</taxon>
        <taxon>Craniata</taxon>
        <taxon>Vertebrata</taxon>
        <taxon>Euteleostomi</taxon>
        <taxon>Actinopterygii</taxon>
        <taxon>Neopterygii</taxon>
        <taxon>Teleostei</taxon>
        <taxon>Clupei</taxon>
        <taxon>Clupeiformes</taxon>
        <taxon>Clupeoidei</taxon>
        <taxon>Clupeidae</taxon>
        <taxon>Clupea</taxon>
    </lineage>
</organism>
<evidence type="ECO:0000313" key="1">
    <source>
        <dbReference type="Proteomes" id="UP000515152"/>
    </source>
</evidence>
<keyword evidence="1" id="KW-1185">Reference proteome</keyword>
<evidence type="ECO:0000313" key="2">
    <source>
        <dbReference type="RefSeq" id="XP_031417799.1"/>
    </source>
</evidence>
<proteinExistence type="predicted"/>